<dbReference type="CDD" id="cd00338">
    <property type="entry name" value="Ser_Recombinase"/>
    <property type="match status" value="1"/>
</dbReference>
<dbReference type="InterPro" id="IPR006118">
    <property type="entry name" value="Recombinase_CS"/>
</dbReference>
<dbReference type="InterPro" id="IPR025827">
    <property type="entry name" value="Zn_ribbon_recom_dom"/>
</dbReference>
<evidence type="ECO:0000313" key="1">
    <source>
        <dbReference type="EMBL" id="CYV70812.1"/>
    </source>
</evidence>
<dbReference type="InterPro" id="IPR038109">
    <property type="entry name" value="DNA_bind_recomb_sf"/>
</dbReference>
<dbReference type="AlphaFoldDB" id="A0A0Z8KEJ8"/>
<organism evidence="1 2">
    <name type="scientific">Streptococcus suis</name>
    <dbReference type="NCBI Taxonomy" id="1307"/>
    <lineage>
        <taxon>Bacteria</taxon>
        <taxon>Bacillati</taxon>
        <taxon>Bacillota</taxon>
        <taxon>Bacilli</taxon>
        <taxon>Lactobacillales</taxon>
        <taxon>Streptococcaceae</taxon>
        <taxon>Streptococcus</taxon>
    </lineage>
</organism>
<evidence type="ECO:0000313" key="2">
    <source>
        <dbReference type="Proteomes" id="UP000071765"/>
    </source>
</evidence>
<dbReference type="PROSITE" id="PS51736">
    <property type="entry name" value="RECOMBINASES_3"/>
    <property type="match status" value="1"/>
</dbReference>
<sequence length="477" mass="54918">MMDRNKVAIYVRVSTQGQVDDGYSLDEQVDLLTNYCKLKEWTLYDVYVDPGISGKNMHRPEIERLTRDAKRKLFDIVLIYDLKRLGRSQKENIVLVEDVFNPNGIRLVSFTENFDASTPVGKMVFGMLSAYAELDRANIAERMMMGKIGRAKAGKAMSWGMPPFAYNYNKETGDLELDEVKAPIVEMIYSEFLKGASVNKIVQKLNSMNYHGKNHDWKHHAVTVIIDNPVYCGMMKYMGQTYQAKHTPIIDKKTFELAQLERKKRLAKYHNAEWVPPFQRKYIGSKICYCGLCGAHLKSEKDKKNKLTGIRSISFFCPNTRSRGTGECTNPRFKQSVLEGYILNEVAKLQQNPEKLKDIKPAEDNELHNKIATYEKKIKQNTSKLSKLNDLYLNDLISLDDLKQQSKSLLNENEFMEEQIKLLSATTREDELRKKIDTFLAFPDILTADYDTQKQAVELVISRVEATKEGIDIFFNF</sequence>
<dbReference type="PANTHER" id="PTHR30461:SF23">
    <property type="entry name" value="DNA RECOMBINASE-RELATED"/>
    <property type="match status" value="1"/>
</dbReference>
<dbReference type="GO" id="GO:0003677">
    <property type="term" value="F:DNA binding"/>
    <property type="evidence" value="ECO:0007669"/>
    <property type="project" value="InterPro"/>
</dbReference>
<dbReference type="Gene3D" id="3.90.1750.20">
    <property type="entry name" value="Putative Large Serine Recombinase, Chain B, Domain 2"/>
    <property type="match status" value="1"/>
</dbReference>
<dbReference type="Gene3D" id="3.40.50.1390">
    <property type="entry name" value="Resolvase, N-terminal catalytic domain"/>
    <property type="match status" value="1"/>
</dbReference>
<name>A0A0Z8KEJ8_STRSU</name>
<reference evidence="1 2" key="1">
    <citation type="submission" date="2016-02" db="EMBL/GenBank/DDBJ databases">
        <authorList>
            <consortium name="Pathogen Informatics"/>
        </authorList>
    </citation>
    <scope>NUCLEOTIDE SEQUENCE [LARGE SCALE GENOMIC DNA]</scope>
    <source>
        <strain evidence="1 2">LSS90</strain>
    </source>
</reference>
<dbReference type="RefSeq" id="WP_044673606.1">
    <property type="nucleotide sequence ID" value="NZ_CEDG01000011.1"/>
</dbReference>
<protein>
    <submittedName>
        <fullName evidence="1">Phage integrase</fullName>
    </submittedName>
</protein>
<dbReference type="GO" id="GO:0000150">
    <property type="term" value="F:DNA strand exchange activity"/>
    <property type="evidence" value="ECO:0007669"/>
    <property type="project" value="InterPro"/>
</dbReference>
<dbReference type="EMBL" id="FIIN01000003">
    <property type="protein sequence ID" value="CYV70812.1"/>
    <property type="molecule type" value="Genomic_DNA"/>
</dbReference>
<dbReference type="PANTHER" id="PTHR30461">
    <property type="entry name" value="DNA-INVERTASE FROM LAMBDOID PROPHAGE"/>
    <property type="match status" value="1"/>
</dbReference>
<accession>A0A0Z8KEJ8</accession>
<dbReference type="InterPro" id="IPR050639">
    <property type="entry name" value="SSR_resolvase"/>
</dbReference>
<dbReference type="InterPro" id="IPR006119">
    <property type="entry name" value="Resolv_N"/>
</dbReference>
<dbReference type="Pfam" id="PF13408">
    <property type="entry name" value="Zn_ribbon_recom"/>
    <property type="match status" value="1"/>
</dbReference>
<proteinExistence type="predicted"/>
<dbReference type="Pfam" id="PF00239">
    <property type="entry name" value="Resolvase"/>
    <property type="match status" value="1"/>
</dbReference>
<dbReference type="SMART" id="SM00857">
    <property type="entry name" value="Resolvase"/>
    <property type="match status" value="1"/>
</dbReference>
<dbReference type="InterPro" id="IPR011109">
    <property type="entry name" value="DNA_bind_recombinase_dom"/>
</dbReference>
<gene>
    <name evidence="1" type="primary">pinR</name>
    <name evidence="1" type="ORF">ERS132452_00628</name>
</gene>
<dbReference type="SUPFAM" id="SSF53041">
    <property type="entry name" value="Resolvase-like"/>
    <property type="match status" value="1"/>
</dbReference>
<dbReference type="PROSITE" id="PS51737">
    <property type="entry name" value="RECOMBINASE_DNA_BIND"/>
    <property type="match status" value="1"/>
</dbReference>
<dbReference type="Pfam" id="PF07508">
    <property type="entry name" value="Recombinase"/>
    <property type="match status" value="1"/>
</dbReference>
<dbReference type="InterPro" id="IPR036162">
    <property type="entry name" value="Resolvase-like_N_sf"/>
</dbReference>
<dbReference type="PROSITE" id="PS00397">
    <property type="entry name" value="RECOMBINASES_1"/>
    <property type="match status" value="1"/>
</dbReference>
<dbReference type="Proteomes" id="UP000071765">
    <property type="component" value="Unassembled WGS sequence"/>
</dbReference>